<keyword evidence="2 8" id="KW-0963">Cytoplasm</keyword>
<gene>
    <name evidence="8" type="primary">selA</name>
    <name evidence="10" type="ORF">A3A87_09640</name>
</gene>
<dbReference type="InterPro" id="IPR018319">
    <property type="entry name" value="SelA-like"/>
</dbReference>
<dbReference type="EC" id="2.9.1.1" evidence="8"/>
<dbReference type="Proteomes" id="UP000179037">
    <property type="component" value="Unassembled WGS sequence"/>
</dbReference>
<evidence type="ECO:0000256" key="6">
    <source>
        <dbReference type="ARBA" id="ARBA00023266"/>
    </source>
</evidence>
<evidence type="ECO:0000256" key="9">
    <source>
        <dbReference type="PIRSR" id="PIRSR618319-50"/>
    </source>
</evidence>
<dbReference type="GO" id="GO:0005737">
    <property type="term" value="C:cytoplasm"/>
    <property type="evidence" value="ECO:0007669"/>
    <property type="project" value="UniProtKB-SubCell"/>
</dbReference>
<comment type="subcellular location">
    <subcellularLocation>
        <location evidence="8">Cytoplasm</location>
    </subcellularLocation>
</comment>
<dbReference type="AlphaFoldDB" id="A0A1F6TZA8"/>
<proteinExistence type="inferred from homology"/>
<name>A0A1F6TZA8_9PROT</name>
<keyword evidence="5 8" id="KW-0648">Protein biosynthesis</keyword>
<keyword evidence="6 8" id="KW-0711">Selenium</keyword>
<comment type="function">
    <text evidence="8">Converts seryl-tRNA(Sec) to selenocysteinyl-tRNA(Sec) required for selenoprotein biosynthesis.</text>
</comment>
<dbReference type="EMBL" id="MFTC01000069">
    <property type="protein sequence ID" value="OGI50453.1"/>
    <property type="molecule type" value="Genomic_DNA"/>
</dbReference>
<evidence type="ECO:0000256" key="3">
    <source>
        <dbReference type="ARBA" id="ARBA00022679"/>
    </source>
</evidence>
<dbReference type="PANTHER" id="PTHR32328:SF0">
    <property type="entry name" value="L-SERYL-TRNA(SEC) SELENIUM TRANSFERASE"/>
    <property type="match status" value="1"/>
</dbReference>
<dbReference type="GO" id="GO:0001717">
    <property type="term" value="P:conversion of seryl-tRNAsec to selenocys-tRNAsec"/>
    <property type="evidence" value="ECO:0007669"/>
    <property type="project" value="UniProtKB-UniRule"/>
</dbReference>
<dbReference type="Pfam" id="PF03841">
    <property type="entry name" value="SelA"/>
    <property type="match status" value="1"/>
</dbReference>
<reference evidence="10 11" key="1">
    <citation type="journal article" date="2016" name="Nat. Commun.">
        <title>Thousands of microbial genomes shed light on interconnected biogeochemical processes in an aquifer system.</title>
        <authorList>
            <person name="Anantharaman K."/>
            <person name="Brown C.T."/>
            <person name="Hug L.A."/>
            <person name="Sharon I."/>
            <person name="Castelle C.J."/>
            <person name="Probst A.J."/>
            <person name="Thomas B.C."/>
            <person name="Singh A."/>
            <person name="Wilkins M.J."/>
            <person name="Karaoz U."/>
            <person name="Brodie E.L."/>
            <person name="Williams K.H."/>
            <person name="Hubbard S.S."/>
            <person name="Banfield J.F."/>
        </authorList>
    </citation>
    <scope>NUCLEOTIDE SEQUENCE [LARGE SCALE GENOMIC DNA]</scope>
</reference>
<evidence type="ECO:0000313" key="10">
    <source>
        <dbReference type="EMBL" id="OGI50453.1"/>
    </source>
</evidence>
<dbReference type="GO" id="GO:0001514">
    <property type="term" value="P:selenocysteine incorporation"/>
    <property type="evidence" value="ECO:0007669"/>
    <property type="project" value="UniProtKB-UniRule"/>
</dbReference>
<dbReference type="SUPFAM" id="SSF53383">
    <property type="entry name" value="PLP-dependent transferases"/>
    <property type="match status" value="1"/>
</dbReference>
<evidence type="ECO:0000256" key="7">
    <source>
        <dbReference type="ARBA" id="ARBA00044507"/>
    </source>
</evidence>
<dbReference type="STRING" id="1817768.A3A87_09640"/>
<dbReference type="HAMAP" id="MF_00423">
    <property type="entry name" value="SelA"/>
    <property type="match status" value="1"/>
</dbReference>
<dbReference type="PANTHER" id="PTHR32328">
    <property type="entry name" value="L-SERYL-TRNA(SEC) SELENIUM TRANSFERASE"/>
    <property type="match status" value="1"/>
</dbReference>
<comment type="catalytic activity">
    <reaction evidence="8">
        <text>L-seryl-tRNA(Sec) + selenophosphate + H(+) = L-selenocysteinyl-tRNA(Sec) + phosphate</text>
        <dbReference type="Rhea" id="RHEA:22728"/>
        <dbReference type="Rhea" id="RHEA-COMP:9742"/>
        <dbReference type="Rhea" id="RHEA-COMP:9743"/>
        <dbReference type="ChEBI" id="CHEBI:15378"/>
        <dbReference type="ChEBI" id="CHEBI:16144"/>
        <dbReference type="ChEBI" id="CHEBI:43474"/>
        <dbReference type="ChEBI" id="CHEBI:78533"/>
        <dbReference type="ChEBI" id="CHEBI:78573"/>
        <dbReference type="EC" id="2.9.1.1"/>
    </reaction>
</comment>
<evidence type="ECO:0000256" key="1">
    <source>
        <dbReference type="ARBA" id="ARBA00001933"/>
    </source>
</evidence>
<dbReference type="InterPro" id="IPR015424">
    <property type="entry name" value="PyrdxlP-dep_Trfase"/>
</dbReference>
<sequence length="464" mass="49500">MATGEPIKALATLPAVYEILAHPRLAALAAKTDHALLVAEIQRRLAQHREALRADGGTPPDADAVAAEVAKIVEGWFEPRLKPVINLTGTLLHTNLGRAPLSEAAVAAMTAASGTVNLEYDLGRGKRGDRDTLIEELLCRLSGAEAATIVNNNAAAVYLTLNTLADRKRVAVSRGELVEIGDSFRIPDIVKKSGCKLMEVGTTNRTHPADYQRALEEGATVLLKVHASNYRIQGFTHEVSLVELVALGRKHNVPVVTDLGSGAFVDMRRWGLAGEPTVQESVAAGADVVTFSGDKLLGGPQAGLIAGRVEAIKRIKRNPMKRALRCDKLILAALEATLRAYLSPATIEQSLPAYRLIGRPLAEIERLMQDVLPPIERWAAGRAGVAVEPGRSQVGSGSLPDQTLETRIIALTPLRGSPETLAQALRELRPPVIGRVHGGKVLLDLRGLPDAQPLIEALAAAARP</sequence>
<keyword evidence="4 8" id="KW-0663">Pyridoxal phosphate</keyword>
<dbReference type="NCBIfam" id="TIGR00474">
    <property type="entry name" value="selA"/>
    <property type="match status" value="1"/>
</dbReference>
<dbReference type="InterPro" id="IPR015421">
    <property type="entry name" value="PyrdxlP-dep_Trfase_major"/>
</dbReference>
<feature type="modified residue" description="N6-(pyridoxal phosphate)lysine" evidence="8 9">
    <location>
        <position position="295"/>
    </location>
</feature>
<protein>
    <recommendedName>
        <fullName evidence="8">L-seryl-tRNA(Sec) selenium transferase</fullName>
        <ecNumber evidence="8">2.9.1.1</ecNumber>
    </recommendedName>
    <alternativeName>
        <fullName evidence="8">Selenocysteine synthase</fullName>
        <shortName evidence="8">Sec synthase</shortName>
    </alternativeName>
    <alternativeName>
        <fullName evidence="8">Selenocysteinyl-tRNA(Sec) synthase</fullName>
    </alternativeName>
</protein>
<accession>A0A1F6TZA8</accession>
<evidence type="ECO:0000256" key="2">
    <source>
        <dbReference type="ARBA" id="ARBA00022490"/>
    </source>
</evidence>
<dbReference type="Gene3D" id="3.90.1150.180">
    <property type="match status" value="1"/>
</dbReference>
<evidence type="ECO:0000256" key="5">
    <source>
        <dbReference type="ARBA" id="ARBA00022917"/>
    </source>
</evidence>
<dbReference type="Gene3D" id="3.40.640.10">
    <property type="entry name" value="Type I PLP-dependent aspartate aminotransferase-like (Major domain)"/>
    <property type="match status" value="1"/>
</dbReference>
<dbReference type="UniPathway" id="UPA00906">
    <property type="reaction ID" value="UER00896"/>
</dbReference>
<comment type="pathway">
    <text evidence="8">Aminoacyl-tRNA biosynthesis; selenocysteinyl-tRNA(Sec) biosynthesis; selenocysteinyl-tRNA(Sec) from L-seryl-tRNA(Sec) (bacterial route): step 1/1.</text>
</comment>
<evidence type="ECO:0000256" key="8">
    <source>
        <dbReference type="HAMAP-Rule" id="MF_00423"/>
    </source>
</evidence>
<comment type="cofactor">
    <cofactor evidence="1 8 9">
        <name>pyridoxal 5'-phosphate</name>
        <dbReference type="ChEBI" id="CHEBI:597326"/>
    </cofactor>
</comment>
<dbReference type="InterPro" id="IPR004534">
    <property type="entry name" value="SelA_trans"/>
</dbReference>
<evidence type="ECO:0000313" key="11">
    <source>
        <dbReference type="Proteomes" id="UP000179037"/>
    </source>
</evidence>
<organism evidence="10 11">
    <name type="scientific">Candidatus Muproteobacteria bacterium RIFCSPLOWO2_01_FULL_60_18</name>
    <dbReference type="NCBI Taxonomy" id="1817768"/>
    <lineage>
        <taxon>Bacteria</taxon>
        <taxon>Pseudomonadati</taxon>
        <taxon>Pseudomonadota</taxon>
        <taxon>Candidatus Muproteobacteria</taxon>
    </lineage>
</organism>
<comment type="similarity">
    <text evidence="7 8">Belongs to the SelA family.</text>
</comment>
<comment type="caution">
    <text evidence="10">The sequence shown here is derived from an EMBL/GenBank/DDBJ whole genome shotgun (WGS) entry which is preliminary data.</text>
</comment>
<keyword evidence="3 8" id="KW-0808">Transferase</keyword>
<evidence type="ECO:0000256" key="4">
    <source>
        <dbReference type="ARBA" id="ARBA00022898"/>
    </source>
</evidence>
<dbReference type="GO" id="GO:0004125">
    <property type="term" value="F:L-seryl-tRNA(Sec) selenium transferase activity"/>
    <property type="evidence" value="ECO:0007669"/>
    <property type="project" value="UniProtKB-UniRule"/>
</dbReference>